<reference evidence="1" key="1">
    <citation type="submission" date="2024-09" db="EMBL/GenBank/DDBJ databases">
        <title>Black Yeasts Isolated from many extreme environments.</title>
        <authorList>
            <person name="Coleine C."/>
            <person name="Stajich J.E."/>
            <person name="Selbmann L."/>
        </authorList>
    </citation>
    <scope>NUCLEOTIDE SEQUENCE</scope>
    <source>
        <strain evidence="1">CCFEE 5737</strain>
    </source>
</reference>
<dbReference type="Proteomes" id="UP001186974">
    <property type="component" value="Unassembled WGS sequence"/>
</dbReference>
<sequence>MPIPRSVSSGTSSGAKPGNGSLASAVRKPLLHTIQAEPASAVVQPVYLVPQLYPTNQHIREADVVTARYEQSALAGDKPTKSDTVPEAPKKRNKKKKNDDSRHLARDTIQNTWPPTALDASERTEAPQPNPTEAARLQAKEGPQPTDGPVEYPQRQTPKDMPGATLERCDFTESETAPSQHTDAQPRCGPQQPQPCGHMHVTSSTRQRAKHTQRSPNDTEVDPLRRVSGSSRVVKTHPRPKDPLTGQPTDRQRTSASPQQPLSVSNIFQVLGWTLEQNQQRAAQEQDALRQAQTQQLLELEASRNLLQHKLETTRSEKDGLSTRLREQANQISSQREKFTKLQQFVNGLGNDLRVLHEENKDYQKKYSALQTDIEEQRRDYEGKKQHFIDGIDKVSGLVGHVRRLESESQALILELMASNKILKRELEEKYGDGAEQRNQRFELGQKLVTTLNKFDELKTAMDQQFNAFLEKHTELRRAIRTISDDTTAPEQVEKLTEVVQRLGNRKQVGTEDMQKLEGAIQSLAESFTSQINVLKASPSMSSAIQSWQSEFKDLLTKMNADLKSCQTLQTQVADLREAKAALDERSSNHERIVSELEQQLRTSREKEATLVEQIEKLERETDTLRQTKTSDDQLPARLRELEQQNTGLKHELEKSKADGSQAIEKTSVLVENDATLRSEVTKLKGQLCSEQQRSSSLDTEKSDIERRLNDRFVEMRTNLLKDAQKLNQEQKAEYENKLHQLEHDKSQLENELENRAKDLDASKKTVADLEHSIRLAQDLSCDKSVKEEKIAALTNQLRVKDCEIERLRSDTDAQFASLEQRKSEEIAETKRLFDAAETAKKDSAASLDRYRTKAEMGLKEQQNKATREKDDLHQQLAHAESVAKESERTMQKVRADTEDALRKQQEKSRADLGEYQRRLSEMEAAKTEVEATVDRIQEETERKWKQQEKAHELERQALRERALKAETSIQEYESTFQALSSRTSSQRPSNPASKEALPSQVPADQFKKPRRKVDRTSNSILEVSWSSHGFGLSNSAQKGPIQAESFGDQIFVREDTGSPQTDLGRFEELDENGVSLVQVPETQYEEVPTDEDEPPKKIETFKQFNRRVASVDHDLINGSSSPLSDPETIATPPPVRRVVVAGRQGESRALRELNIDATTPVRVAPPPGLAKRASDTSSSFGTSKPIINPFFDPERPFSRTHPNTASRMAPITQHTNAPGSTHPSPRQPNHHVERDSRPYGSASLYLQSESTMTNEAETHLPPLSQSGQSSSPNYIDSAVSQKITTYHRPNSRSNSLKEQPIATGSGKAPTSALSLKRRASINRGEELERSKRSKGTSSQALSQRNRANSRISNRPISGTRTVVEETQSQTYPQSQNSSQASAFKSSQSQRQPLNSIPPVQSQMRSSQAARETGGARSSRTTRRTVSTDQYNTRFSEELGRT</sequence>
<comment type="caution">
    <text evidence="1">The sequence shown here is derived from an EMBL/GenBank/DDBJ whole genome shotgun (WGS) entry which is preliminary data.</text>
</comment>
<evidence type="ECO:0000313" key="2">
    <source>
        <dbReference type="Proteomes" id="UP001186974"/>
    </source>
</evidence>
<name>A0ACC3DWM4_9PEZI</name>
<proteinExistence type="predicted"/>
<gene>
    <name evidence="1" type="ORF">LTS18_009954</name>
</gene>
<evidence type="ECO:0000313" key="1">
    <source>
        <dbReference type="EMBL" id="KAK3081129.1"/>
    </source>
</evidence>
<protein>
    <submittedName>
        <fullName evidence="1">Uncharacterized protein</fullName>
    </submittedName>
</protein>
<dbReference type="EMBL" id="JAWDJW010000274">
    <property type="protein sequence ID" value="KAK3081129.1"/>
    <property type="molecule type" value="Genomic_DNA"/>
</dbReference>
<accession>A0ACC3DWM4</accession>
<keyword evidence="2" id="KW-1185">Reference proteome</keyword>
<organism evidence="1 2">
    <name type="scientific">Coniosporium uncinatum</name>
    <dbReference type="NCBI Taxonomy" id="93489"/>
    <lineage>
        <taxon>Eukaryota</taxon>
        <taxon>Fungi</taxon>
        <taxon>Dikarya</taxon>
        <taxon>Ascomycota</taxon>
        <taxon>Pezizomycotina</taxon>
        <taxon>Dothideomycetes</taxon>
        <taxon>Dothideomycetes incertae sedis</taxon>
        <taxon>Coniosporium</taxon>
    </lineage>
</organism>